<feature type="binding site" evidence="16">
    <location>
        <position position="24"/>
    </location>
    <ligand>
        <name>Mg(2+)</name>
        <dbReference type="ChEBI" id="CHEBI:18420"/>
        <label>2</label>
    </ligand>
</feature>
<comment type="function">
    <text evidence="1 17">Probable transporter of a GTP-driven Fe(2+) uptake system.</text>
</comment>
<reference evidence="19" key="1">
    <citation type="submission" date="2016-04" db="EMBL/GenBank/DDBJ databases">
        <authorList>
            <person name="Evans L.H."/>
            <person name="Alamgir A."/>
            <person name="Owens N."/>
            <person name="Weber N.D."/>
            <person name="Virtaneva K."/>
            <person name="Barbian K."/>
            <person name="Babar A."/>
            <person name="Rosenke K."/>
        </authorList>
    </citation>
    <scope>NUCLEOTIDE SEQUENCE</scope>
    <source>
        <strain evidence="19">86</strain>
    </source>
</reference>
<keyword evidence="8 15" id="KW-0547">Nucleotide-binding</keyword>
<feature type="transmembrane region" description="Helical" evidence="17">
    <location>
        <begin position="566"/>
        <end position="586"/>
    </location>
</feature>
<feature type="transmembrane region" description="Helical" evidence="17">
    <location>
        <begin position="730"/>
        <end position="752"/>
    </location>
</feature>
<keyword evidence="16" id="KW-0460">Magnesium</keyword>
<evidence type="ECO:0000256" key="6">
    <source>
        <dbReference type="ARBA" id="ARBA00022519"/>
    </source>
</evidence>
<organism evidence="19">
    <name type="scientific">uncultured Eubacteriales bacterium</name>
    <dbReference type="NCBI Taxonomy" id="172733"/>
    <lineage>
        <taxon>Bacteria</taxon>
        <taxon>Bacillati</taxon>
        <taxon>Bacillota</taxon>
        <taxon>Clostridia</taxon>
        <taxon>Eubacteriales</taxon>
        <taxon>environmental samples</taxon>
    </lineage>
</organism>
<evidence type="ECO:0000256" key="13">
    <source>
        <dbReference type="ARBA" id="ARBA00023136"/>
    </source>
</evidence>
<dbReference type="NCBIfam" id="TIGR00437">
    <property type="entry name" value="feoB"/>
    <property type="match status" value="1"/>
</dbReference>
<proteinExistence type="inferred from homology"/>
<keyword evidence="10 17" id="KW-0408">Iron</keyword>
<dbReference type="Pfam" id="PF07670">
    <property type="entry name" value="Gate"/>
    <property type="match status" value="2"/>
</dbReference>
<dbReference type="GO" id="GO:0046872">
    <property type="term" value="F:metal ion binding"/>
    <property type="evidence" value="ECO:0007669"/>
    <property type="project" value="UniProtKB-KW"/>
</dbReference>
<dbReference type="SUPFAM" id="SSF52540">
    <property type="entry name" value="P-loop containing nucleoside triphosphate hydrolases"/>
    <property type="match status" value="1"/>
</dbReference>
<protein>
    <recommendedName>
        <fullName evidence="14 17">Ferrous iron transport protein B</fullName>
    </recommendedName>
</protein>
<dbReference type="PANTHER" id="PTHR43185">
    <property type="entry name" value="FERROUS IRON TRANSPORT PROTEIN B"/>
    <property type="match status" value="1"/>
</dbReference>
<feature type="binding site" evidence="15">
    <location>
        <begin position="114"/>
        <end position="117"/>
    </location>
    <ligand>
        <name>GTP</name>
        <dbReference type="ChEBI" id="CHEBI:37565"/>
        <label>1</label>
    </ligand>
</feature>
<feature type="binding site" evidence="15">
    <location>
        <begin position="54"/>
        <end position="57"/>
    </location>
    <ligand>
        <name>GTP</name>
        <dbReference type="ChEBI" id="CHEBI:37565"/>
        <label>1</label>
    </ligand>
</feature>
<evidence type="ECO:0000256" key="1">
    <source>
        <dbReference type="ARBA" id="ARBA00003926"/>
    </source>
</evidence>
<comment type="caution">
    <text evidence="17">Lacks conserved residue(s) required for the propagation of feature annotation.</text>
</comment>
<feature type="binding site" evidence="16">
    <location>
        <position position="20"/>
    </location>
    <ligand>
        <name>Mg(2+)</name>
        <dbReference type="ChEBI" id="CHEBI:18420"/>
        <label>2</label>
    </ligand>
</feature>
<dbReference type="InterPro" id="IPR030389">
    <property type="entry name" value="G_FEOB_dom"/>
</dbReference>
<dbReference type="InterPro" id="IPR050860">
    <property type="entry name" value="FeoB_GTPase"/>
</dbReference>
<dbReference type="Pfam" id="PF02421">
    <property type="entry name" value="FeoB_N"/>
    <property type="match status" value="1"/>
</dbReference>
<feature type="domain" description="FeoB-type G" evidence="18">
    <location>
        <begin position="2"/>
        <end position="163"/>
    </location>
</feature>
<dbReference type="Gene3D" id="1.10.287.1770">
    <property type="match status" value="1"/>
</dbReference>
<evidence type="ECO:0000256" key="2">
    <source>
        <dbReference type="ARBA" id="ARBA00004429"/>
    </source>
</evidence>
<dbReference type="GO" id="GO:0015093">
    <property type="term" value="F:ferrous iron transmembrane transporter activity"/>
    <property type="evidence" value="ECO:0007669"/>
    <property type="project" value="UniProtKB-UniRule"/>
</dbReference>
<dbReference type="Gene3D" id="3.40.50.300">
    <property type="entry name" value="P-loop containing nucleotide triphosphate hydrolases"/>
    <property type="match status" value="1"/>
</dbReference>
<feature type="transmembrane region" description="Helical" evidence="17">
    <location>
        <begin position="631"/>
        <end position="653"/>
    </location>
</feature>
<evidence type="ECO:0000259" key="18">
    <source>
        <dbReference type="PROSITE" id="PS51711"/>
    </source>
</evidence>
<feature type="binding site" evidence="15">
    <location>
        <begin position="34"/>
        <end position="38"/>
    </location>
    <ligand>
        <name>GTP</name>
        <dbReference type="ChEBI" id="CHEBI:37565"/>
        <label>1</label>
    </ligand>
</feature>
<name>A0A212K6M7_9FIRM</name>
<dbReference type="FunFam" id="3.40.50.300:FF:000426">
    <property type="entry name" value="Ferrous iron transport protein B"/>
    <property type="match status" value="1"/>
</dbReference>
<dbReference type="InterPro" id="IPR003373">
    <property type="entry name" value="Fe2_transport_prot-B"/>
</dbReference>
<feature type="transmembrane region" description="Helical" evidence="17">
    <location>
        <begin position="283"/>
        <end position="308"/>
    </location>
</feature>
<evidence type="ECO:0000256" key="16">
    <source>
        <dbReference type="PIRSR" id="PIRSR603373-2"/>
    </source>
</evidence>
<dbReference type="InterPro" id="IPR027417">
    <property type="entry name" value="P-loop_NTPase"/>
</dbReference>
<keyword evidence="7 17" id="KW-0812">Transmembrane</keyword>
<keyword evidence="11" id="KW-0406">Ion transport</keyword>
<dbReference type="GO" id="GO:0005886">
    <property type="term" value="C:plasma membrane"/>
    <property type="evidence" value="ECO:0007669"/>
    <property type="project" value="UniProtKB-SubCell"/>
</dbReference>
<keyword evidence="3 17" id="KW-0813">Transport</keyword>
<dbReference type="InterPro" id="IPR011640">
    <property type="entry name" value="Fe2_transport_prot_B_C"/>
</dbReference>
<evidence type="ECO:0000256" key="17">
    <source>
        <dbReference type="RuleBase" id="RU362098"/>
    </source>
</evidence>
<keyword evidence="4" id="KW-1003">Cell membrane</keyword>
<dbReference type="PANTHER" id="PTHR43185:SF1">
    <property type="entry name" value="FE(2+) TRANSPORTER FEOB"/>
    <property type="match status" value="1"/>
</dbReference>
<keyword evidence="13 17" id="KW-0472">Membrane</keyword>
<dbReference type="Pfam" id="PF17910">
    <property type="entry name" value="FeoB_Cyto"/>
    <property type="match status" value="1"/>
</dbReference>
<evidence type="ECO:0000256" key="4">
    <source>
        <dbReference type="ARBA" id="ARBA00022475"/>
    </source>
</evidence>
<sequence length="831" mass="88978">MELKIALAGNPNCGKTTLFNDLTGSNQYVGNWPGVTVEKKEGRLRGHKDVVIQDLPGIYSLSPYTPEELVARGYLVNEKPDAIVNIVDGTNIERNLYLTTQLMELGIPVVVAVNMIDLVRKNGDVIDLEKLARALNCPVLPMSALKGEGSMAVAEKAMSLAQAKKVGEQPHVFTGSVEHALAHIEESISSQVDQQNLRWFAIKLFERDREVAAHLKLDSGLAAHLEEHIADCENELDDDAESIVTNQRYAYISRIVDSAVKKSAPRHGLTASDKIDRVVTNRVLALPIFALVMFFVYYIAIGSVGAWATDWANDGVFGDGWHLFGIGSSAYEESVGEFDVASVSIEAYLEAAEAQGIDTSALAASLEEGDVDRAALDAFVSSASAAGLTAEAELEDEDGNVETIPVNAASFAQAIDVAEPDPADFGVWVPGVPVLVGGALERADVAPWVSGLAVDGIIGGVGAVLGFVPQMLVLFLMLSILEDIGYMARVAFIMDRIFRKMGLSGKSFIPMLISTGCGVPGVMASRTIENERDRRITIMTTCFMPCGAKMPIIGLFAGALFGNSGLVAVSAYFIGMAAIIVSGVILKKTKLFAGDPAPFVMELPAYHVPSVVGVLRATWERGWSFIKRAGTVILASSIILWFLQAFGIANGAFGMVENNDNSLLAAIGRAVAPIFSPLGFGTWQGAVATFTGLIAKENVVSTFGVLYGFAEVAENGMEYWGSLAQDFTKLAAYSFMVFNLLCAPCFAAMGAIKREMNSAKWTWIAIGYMCVFAYIIALIVYQLGLFFTGSGFTLWTAVALLLVAGLLYLLLRRNKALGTTATRKSAGSPVA</sequence>
<evidence type="ECO:0000256" key="8">
    <source>
        <dbReference type="ARBA" id="ARBA00022741"/>
    </source>
</evidence>
<evidence type="ECO:0000256" key="14">
    <source>
        <dbReference type="NCBIfam" id="TIGR00437"/>
    </source>
</evidence>
<dbReference type="Pfam" id="PF07664">
    <property type="entry name" value="FeoB_C"/>
    <property type="match status" value="1"/>
</dbReference>
<evidence type="ECO:0000256" key="7">
    <source>
        <dbReference type="ARBA" id="ARBA00022692"/>
    </source>
</evidence>
<feature type="transmembrane region" description="Helical" evidence="17">
    <location>
        <begin position="536"/>
        <end position="560"/>
    </location>
</feature>
<evidence type="ECO:0000256" key="10">
    <source>
        <dbReference type="ARBA" id="ARBA00023004"/>
    </source>
</evidence>
<feature type="binding site" evidence="15">
    <location>
        <begin position="9"/>
        <end position="16"/>
    </location>
    <ligand>
        <name>GTP</name>
        <dbReference type="ChEBI" id="CHEBI:37565"/>
        <label>1</label>
    </ligand>
</feature>
<feature type="transmembrane region" description="Helical" evidence="17">
    <location>
        <begin position="764"/>
        <end position="786"/>
    </location>
</feature>
<evidence type="ECO:0000256" key="5">
    <source>
        <dbReference type="ARBA" id="ARBA00022496"/>
    </source>
</evidence>
<dbReference type="GO" id="GO:0005525">
    <property type="term" value="F:GTP binding"/>
    <property type="evidence" value="ECO:0007669"/>
    <property type="project" value="UniProtKB-KW"/>
</dbReference>
<dbReference type="InterPro" id="IPR011642">
    <property type="entry name" value="Gate_dom"/>
</dbReference>
<dbReference type="EMBL" id="FLUN01000001">
    <property type="protein sequence ID" value="SBW07302.1"/>
    <property type="molecule type" value="Genomic_DNA"/>
</dbReference>
<evidence type="ECO:0000256" key="11">
    <source>
        <dbReference type="ARBA" id="ARBA00023065"/>
    </source>
</evidence>
<evidence type="ECO:0000256" key="15">
    <source>
        <dbReference type="PIRSR" id="PIRSR603373-1"/>
    </source>
</evidence>
<keyword evidence="16" id="KW-0479">Metal-binding</keyword>
<evidence type="ECO:0000256" key="9">
    <source>
        <dbReference type="ARBA" id="ARBA00022989"/>
    </source>
</evidence>
<evidence type="ECO:0000256" key="12">
    <source>
        <dbReference type="ARBA" id="ARBA00023134"/>
    </source>
</evidence>
<accession>A0A212K6M7</accession>
<keyword evidence="12 15" id="KW-0342">GTP-binding</keyword>
<feature type="transmembrane region" description="Helical" evidence="17">
    <location>
        <begin position="792"/>
        <end position="811"/>
    </location>
</feature>
<dbReference type="AlphaFoldDB" id="A0A212K6M7"/>
<comment type="similarity">
    <text evidence="17">Belongs to the TRAFAC class TrmE-Era-EngA-EngB-Septin-like GTPase superfamily. FeoB GTPase (TC 9.A.8) family.</text>
</comment>
<dbReference type="PROSITE" id="PS51711">
    <property type="entry name" value="G_FEOB"/>
    <property type="match status" value="1"/>
</dbReference>
<gene>
    <name evidence="19" type="primary">feoB</name>
    <name evidence="19" type="ORF">KL86CLO1_12284</name>
</gene>
<dbReference type="CDD" id="cd01879">
    <property type="entry name" value="FeoB"/>
    <property type="match status" value="1"/>
</dbReference>
<keyword evidence="5 17" id="KW-0410">Iron transport</keyword>
<evidence type="ECO:0000256" key="3">
    <source>
        <dbReference type="ARBA" id="ARBA00022448"/>
    </source>
</evidence>
<comment type="subcellular location">
    <subcellularLocation>
        <location evidence="2">Cell inner membrane</location>
        <topology evidence="2">Multi-pass membrane protein</topology>
    </subcellularLocation>
    <subcellularLocation>
        <location evidence="17">Cell membrane</location>
        <topology evidence="17">Multi-pass membrane protein</topology>
    </subcellularLocation>
</comment>
<dbReference type="InterPro" id="IPR041069">
    <property type="entry name" value="FeoB_Cyto"/>
</dbReference>
<evidence type="ECO:0000313" key="19">
    <source>
        <dbReference type="EMBL" id="SBW07302.1"/>
    </source>
</evidence>
<feature type="binding site" evidence="16">
    <location>
        <position position="23"/>
    </location>
    <ligand>
        <name>Mg(2+)</name>
        <dbReference type="ChEBI" id="CHEBI:18420"/>
        <label>2</label>
    </ligand>
</feature>
<keyword evidence="6" id="KW-0997">Cell inner membrane</keyword>
<keyword evidence="9 17" id="KW-1133">Transmembrane helix</keyword>